<accession>A0A0D6JAX5</accession>
<dbReference type="InterPro" id="IPR028082">
    <property type="entry name" value="Peripla_BP_I"/>
</dbReference>
<dbReference type="RefSeq" id="WP_052743635.1">
    <property type="nucleotide sequence ID" value="NZ_LN829118.1"/>
</dbReference>
<keyword evidence="1" id="KW-0029">Amino-acid transport</keyword>
<protein>
    <submittedName>
        <fullName evidence="2">ABC transporter substrate-binding protein</fullName>
    </submittedName>
</protein>
<proteinExistence type="predicted"/>
<dbReference type="CDD" id="cd06268">
    <property type="entry name" value="PBP1_ABC_transporter_LIVBP-like"/>
    <property type="match status" value="1"/>
</dbReference>
<dbReference type="InterPro" id="IPR051010">
    <property type="entry name" value="BCAA_transport"/>
</dbReference>
<dbReference type="PANTHER" id="PTHR30483:SF6">
    <property type="entry name" value="PERIPLASMIC BINDING PROTEIN OF ABC TRANSPORTER FOR NATURAL AMINO ACIDS"/>
    <property type="match status" value="1"/>
</dbReference>
<dbReference type="Proteomes" id="UP000033187">
    <property type="component" value="Chromosome 1"/>
</dbReference>
<gene>
    <name evidence="2" type="ORF">YBN1229_v1_0572</name>
</gene>
<evidence type="ECO:0000313" key="3">
    <source>
        <dbReference type="Proteomes" id="UP000033187"/>
    </source>
</evidence>
<dbReference type="SUPFAM" id="SSF53822">
    <property type="entry name" value="Periplasmic binding protein-like I"/>
    <property type="match status" value="1"/>
</dbReference>
<evidence type="ECO:0000313" key="2">
    <source>
        <dbReference type="EMBL" id="CPR15936.1"/>
    </source>
</evidence>
<dbReference type="Gene3D" id="3.40.50.2300">
    <property type="match status" value="2"/>
</dbReference>
<dbReference type="InterPro" id="IPR022478">
    <property type="entry name" value="ABC_transptr_sub-bd_PQQ"/>
</dbReference>
<dbReference type="AlphaFoldDB" id="A0A0D6JAX5"/>
<reference evidence="3" key="1">
    <citation type="submission" date="2015-02" db="EMBL/GenBank/DDBJ databases">
        <authorList>
            <person name="Chooi Y.-H."/>
        </authorList>
    </citation>
    <scope>NUCLEOTIDE SEQUENCE [LARGE SCALE GENOMIC DNA]</scope>
    <source>
        <strain evidence="3">strain Y</strain>
    </source>
</reference>
<dbReference type="KEGG" id="fil:BN1229_v1_0570"/>
<dbReference type="GO" id="GO:0006865">
    <property type="term" value="P:amino acid transport"/>
    <property type="evidence" value="ECO:0007669"/>
    <property type="project" value="UniProtKB-KW"/>
</dbReference>
<keyword evidence="1" id="KW-0813">Transport</keyword>
<dbReference type="PANTHER" id="PTHR30483">
    <property type="entry name" value="LEUCINE-SPECIFIC-BINDING PROTEIN"/>
    <property type="match status" value="1"/>
</dbReference>
<keyword evidence="3" id="KW-1185">Reference proteome</keyword>
<sequence length="433" mass="48743">MSNLLNRNIVTGRRKSLPIFLCAVAVAIMSSTFNSKPVFSQEAPTQNQNKSDSKQDGVIEIPIAYLSEKRDRLPPLSLLDFRPDDDGIAGAQLAVDDNNTTGRFLKQSFRVEESPATTRDELIKIATQKAEQGLGFFVVDVTPDTLLALSDALKDYNAVIFNAGATDDRLRQEDCRLNVKHTAPSRAMLTDALIQYLAWKRWRNLVLISGPQPNDQLFAASIRHSAKRFGLKILEDRTFKYEAGSRRADGGYEQVQQQIPSFTQDLPDYDVLIVADESKQFGDYFPYRTWIARPVAGTQGLYPTSWHPASELWGATQFQNRFQRKSGRVMRPLDYAAWMAVRSIGEAATRTNTGDPKTLIGYMLSDRFELAAFKGQKLTYRPWNAQLRQPLFVATDKIHVSVSPQPGFLHQVTELDTLGIDRPETKCTAFTNR</sequence>
<name>A0A0D6JAX5_9HYPH</name>
<evidence type="ECO:0000256" key="1">
    <source>
        <dbReference type="ARBA" id="ARBA00022970"/>
    </source>
</evidence>
<dbReference type="NCBIfam" id="TIGR03863">
    <property type="entry name" value="PQQ_ABC_bind"/>
    <property type="match status" value="1"/>
</dbReference>
<dbReference type="EMBL" id="LN829119">
    <property type="protein sequence ID" value="CPR15936.1"/>
    <property type="molecule type" value="Genomic_DNA"/>
</dbReference>
<organism evidence="2 3">
    <name type="scientific">Candidatus Filomicrobium marinum</name>
    <dbReference type="NCBI Taxonomy" id="1608628"/>
    <lineage>
        <taxon>Bacteria</taxon>
        <taxon>Pseudomonadati</taxon>
        <taxon>Pseudomonadota</taxon>
        <taxon>Alphaproteobacteria</taxon>
        <taxon>Hyphomicrobiales</taxon>
        <taxon>Hyphomicrobiaceae</taxon>
        <taxon>Filomicrobium</taxon>
    </lineage>
</organism>
<dbReference type="KEGG" id="fiy:BN1229_v1_0572"/>